<dbReference type="Proteomes" id="UP000012960">
    <property type="component" value="Unplaced"/>
</dbReference>
<evidence type="ECO:0000313" key="2">
    <source>
        <dbReference type="EnsemblPlants" id="Ma05_p27890.1"/>
    </source>
</evidence>
<accession>A0A804J9B4</accession>
<reference evidence="2" key="2">
    <citation type="submission" date="2021-05" db="UniProtKB">
        <authorList>
            <consortium name="EnsemblPlants"/>
        </authorList>
    </citation>
    <scope>IDENTIFICATION</scope>
    <source>
        <strain evidence="2">subsp. malaccensis</strain>
    </source>
</reference>
<organism evidence="2 3">
    <name type="scientific">Musa acuminata subsp. malaccensis</name>
    <name type="common">Wild banana</name>
    <name type="synonym">Musa malaccensis</name>
    <dbReference type="NCBI Taxonomy" id="214687"/>
    <lineage>
        <taxon>Eukaryota</taxon>
        <taxon>Viridiplantae</taxon>
        <taxon>Streptophyta</taxon>
        <taxon>Embryophyta</taxon>
        <taxon>Tracheophyta</taxon>
        <taxon>Spermatophyta</taxon>
        <taxon>Magnoliopsida</taxon>
        <taxon>Liliopsida</taxon>
        <taxon>Zingiberales</taxon>
        <taxon>Musaceae</taxon>
        <taxon>Musa</taxon>
    </lineage>
</organism>
<evidence type="ECO:0000313" key="1">
    <source>
        <dbReference type="EMBL" id="CAG1840072.1"/>
    </source>
</evidence>
<gene>
    <name evidence="1" type="ORF">GSMUA_279840.1</name>
</gene>
<reference evidence="1" key="1">
    <citation type="submission" date="2021-03" db="EMBL/GenBank/DDBJ databases">
        <authorList>
            <consortium name="Genoscope - CEA"/>
            <person name="William W."/>
        </authorList>
    </citation>
    <scope>NUCLEOTIDE SEQUENCE</scope>
    <source>
        <strain evidence="1">Doubled-haploid Pahang</strain>
    </source>
</reference>
<dbReference type="Gramene" id="Ma05_t27890.1">
    <property type="protein sequence ID" value="Ma05_p27890.1"/>
    <property type="gene ID" value="Ma05_g27890"/>
</dbReference>
<dbReference type="EnsemblPlants" id="Ma05_t27890.1">
    <property type="protein sequence ID" value="Ma05_p27890.1"/>
    <property type="gene ID" value="Ma05_g27890"/>
</dbReference>
<dbReference type="InParanoid" id="A0A804J9B4"/>
<protein>
    <submittedName>
        <fullName evidence="1">(wild Malaysian banana) hypothetical protein</fullName>
    </submittedName>
</protein>
<dbReference type="AlphaFoldDB" id="A0A804J9B4"/>
<keyword evidence="3" id="KW-1185">Reference proteome</keyword>
<evidence type="ECO:0000313" key="3">
    <source>
        <dbReference type="Proteomes" id="UP000012960"/>
    </source>
</evidence>
<sequence>MRSKGPYLALHLGLEKDVWVRAGCLPGLTPEHDEIVRAERKLTPELLTGRSNMACRRRSHQVRSQPLPVLYFSL</sequence>
<dbReference type="EMBL" id="HG996470">
    <property type="protein sequence ID" value="CAG1840072.1"/>
    <property type="molecule type" value="Genomic_DNA"/>
</dbReference>
<proteinExistence type="predicted"/>
<name>A0A804J9B4_MUSAM</name>